<dbReference type="EMBL" id="UINC01143992">
    <property type="protein sequence ID" value="SVD33233.1"/>
    <property type="molecule type" value="Genomic_DNA"/>
</dbReference>
<accession>A0A382UG39</accession>
<organism evidence="1">
    <name type="scientific">marine metagenome</name>
    <dbReference type="NCBI Taxonomy" id="408172"/>
    <lineage>
        <taxon>unclassified sequences</taxon>
        <taxon>metagenomes</taxon>
        <taxon>ecological metagenomes</taxon>
    </lineage>
</organism>
<sequence>MLRLIILLLLIVCGWCPSAVYAGPIDYFDITRPKFKPLPVVISM</sequence>
<proteinExistence type="predicted"/>
<protein>
    <submittedName>
        <fullName evidence="1">Uncharacterized protein</fullName>
    </submittedName>
</protein>
<dbReference type="AlphaFoldDB" id="A0A382UG39"/>
<evidence type="ECO:0000313" key="1">
    <source>
        <dbReference type="EMBL" id="SVD33233.1"/>
    </source>
</evidence>
<name>A0A382UG39_9ZZZZ</name>
<reference evidence="1" key="1">
    <citation type="submission" date="2018-05" db="EMBL/GenBank/DDBJ databases">
        <authorList>
            <person name="Lanie J.A."/>
            <person name="Ng W.-L."/>
            <person name="Kazmierczak K.M."/>
            <person name="Andrzejewski T.M."/>
            <person name="Davidsen T.M."/>
            <person name="Wayne K.J."/>
            <person name="Tettelin H."/>
            <person name="Glass J.I."/>
            <person name="Rusch D."/>
            <person name="Podicherti R."/>
            <person name="Tsui H.-C.T."/>
            <person name="Winkler M.E."/>
        </authorList>
    </citation>
    <scope>NUCLEOTIDE SEQUENCE</scope>
</reference>
<feature type="non-terminal residue" evidence="1">
    <location>
        <position position="44"/>
    </location>
</feature>
<gene>
    <name evidence="1" type="ORF">METZ01_LOCUS386087</name>
</gene>